<dbReference type="Proteomes" id="UP000286912">
    <property type="component" value="Unassembled WGS sequence"/>
</dbReference>
<feature type="transmembrane region" description="Helical" evidence="1">
    <location>
        <begin position="20"/>
        <end position="44"/>
    </location>
</feature>
<dbReference type="EMBL" id="RZHD01000010">
    <property type="protein sequence ID" value="RUR43359.1"/>
    <property type="molecule type" value="Genomic_DNA"/>
</dbReference>
<keyword evidence="3" id="KW-1185">Reference proteome</keyword>
<name>A0A3S0Y9Y8_9GAMM</name>
<keyword evidence="1" id="KW-1133">Transmembrane helix</keyword>
<organism evidence="2 3">
    <name type="scientific">Vreelandella populi</name>
    <dbReference type="NCBI Taxonomy" id="2498858"/>
    <lineage>
        <taxon>Bacteria</taxon>
        <taxon>Pseudomonadati</taxon>
        <taxon>Pseudomonadota</taxon>
        <taxon>Gammaproteobacteria</taxon>
        <taxon>Oceanospirillales</taxon>
        <taxon>Halomonadaceae</taxon>
        <taxon>Vreelandella</taxon>
    </lineage>
</organism>
<proteinExistence type="predicted"/>
<dbReference type="AlphaFoldDB" id="A0A3S0Y9Y8"/>
<keyword evidence="1" id="KW-0472">Membrane</keyword>
<evidence type="ECO:0000313" key="3">
    <source>
        <dbReference type="Proteomes" id="UP000286912"/>
    </source>
</evidence>
<sequence length="65" mass="6807">MLINIITFTVGLLGVGLVAFGAWLILPAAGYITAGGFCLLWSWLASQAAARMVQAAPPTDEGEDR</sequence>
<comment type="caution">
    <text evidence="2">The sequence shown here is derived from an EMBL/GenBank/DDBJ whole genome shotgun (WGS) entry which is preliminary data.</text>
</comment>
<evidence type="ECO:0000256" key="1">
    <source>
        <dbReference type="SAM" id="Phobius"/>
    </source>
</evidence>
<gene>
    <name evidence="2" type="ORF">ELY37_16715</name>
</gene>
<keyword evidence="1" id="KW-0812">Transmembrane</keyword>
<reference evidence="2 3" key="1">
    <citation type="submission" date="2018-12" db="EMBL/GenBank/DDBJ databases">
        <title>three novel Halomonas strain isolated from plants.</title>
        <authorList>
            <person name="Sun C."/>
        </authorList>
    </citation>
    <scope>NUCLEOTIDE SEQUENCE [LARGE SCALE GENOMIC DNA]</scope>
    <source>
        <strain evidence="2 3">RC</strain>
    </source>
</reference>
<dbReference type="RefSeq" id="WP_126981941.1">
    <property type="nucleotide sequence ID" value="NZ_RZHD01000010.1"/>
</dbReference>
<protein>
    <submittedName>
        <fullName evidence="2">Uncharacterized protein</fullName>
    </submittedName>
</protein>
<evidence type="ECO:0000313" key="2">
    <source>
        <dbReference type="EMBL" id="RUR43359.1"/>
    </source>
</evidence>
<accession>A0A3S0Y9Y8</accession>